<feature type="compositionally biased region" description="Basic and acidic residues" evidence="3">
    <location>
        <begin position="133"/>
        <end position="151"/>
    </location>
</feature>
<dbReference type="NCBIfam" id="TIGR00125">
    <property type="entry name" value="cyt_tran_rel"/>
    <property type="match status" value="1"/>
</dbReference>
<accession>A0ABQ4PRF1</accession>
<dbReference type="Gene3D" id="3.40.50.620">
    <property type="entry name" value="HUPs"/>
    <property type="match status" value="1"/>
</dbReference>
<dbReference type="Proteomes" id="UP000887104">
    <property type="component" value="Unassembled WGS sequence"/>
</dbReference>
<dbReference type="EMBL" id="BPEY01000157">
    <property type="protein sequence ID" value="GIU52153.1"/>
    <property type="molecule type" value="Genomic_DNA"/>
</dbReference>
<dbReference type="GO" id="GO:0016779">
    <property type="term" value="F:nucleotidyltransferase activity"/>
    <property type="evidence" value="ECO:0007669"/>
    <property type="project" value="UniProtKB-KW"/>
</dbReference>
<dbReference type="Pfam" id="PF01467">
    <property type="entry name" value="CTP_transf_like"/>
    <property type="match status" value="1"/>
</dbReference>
<dbReference type="PANTHER" id="PTHR43793">
    <property type="entry name" value="FAD SYNTHASE"/>
    <property type="match status" value="1"/>
</dbReference>
<comment type="caution">
    <text evidence="5">The sequence shown here is derived from an EMBL/GenBank/DDBJ whole genome shotgun (WGS) entry which is preliminary data.</text>
</comment>
<organism evidence="5 6">
    <name type="scientific">Shewanella sairae</name>
    <dbReference type="NCBI Taxonomy" id="190310"/>
    <lineage>
        <taxon>Bacteria</taxon>
        <taxon>Pseudomonadati</taxon>
        <taxon>Pseudomonadota</taxon>
        <taxon>Gammaproteobacteria</taxon>
        <taxon>Alteromonadales</taxon>
        <taxon>Shewanellaceae</taxon>
        <taxon>Shewanella</taxon>
    </lineage>
</organism>
<evidence type="ECO:0000256" key="3">
    <source>
        <dbReference type="SAM" id="MobiDB-lite"/>
    </source>
</evidence>
<keyword evidence="1" id="KW-0808">Transferase</keyword>
<gene>
    <name evidence="5" type="ORF">TUM4438_44110</name>
</gene>
<proteinExistence type="predicted"/>
<evidence type="ECO:0000256" key="1">
    <source>
        <dbReference type="ARBA" id="ARBA00022679"/>
    </source>
</evidence>
<feature type="domain" description="Cytidyltransferase-like" evidence="4">
    <location>
        <begin position="5"/>
        <end position="124"/>
    </location>
</feature>
<dbReference type="InterPro" id="IPR004821">
    <property type="entry name" value="Cyt_trans-like"/>
</dbReference>
<dbReference type="InterPro" id="IPR014729">
    <property type="entry name" value="Rossmann-like_a/b/a_fold"/>
</dbReference>
<evidence type="ECO:0000256" key="2">
    <source>
        <dbReference type="ARBA" id="ARBA00022695"/>
    </source>
</evidence>
<keyword evidence="2 5" id="KW-0548">Nucleotidyltransferase</keyword>
<evidence type="ECO:0000313" key="5">
    <source>
        <dbReference type="EMBL" id="GIU52153.1"/>
    </source>
</evidence>
<dbReference type="InterPro" id="IPR050385">
    <property type="entry name" value="Archaeal_FAD_synthase"/>
</dbReference>
<name>A0ABQ4PRF1_9GAMM</name>
<dbReference type="PANTHER" id="PTHR43793:SF1">
    <property type="entry name" value="FAD SYNTHASE"/>
    <property type="match status" value="1"/>
</dbReference>
<evidence type="ECO:0000259" key="4">
    <source>
        <dbReference type="Pfam" id="PF01467"/>
    </source>
</evidence>
<evidence type="ECO:0000313" key="6">
    <source>
        <dbReference type="Proteomes" id="UP000887104"/>
    </source>
</evidence>
<feature type="region of interest" description="Disordered" evidence="3">
    <location>
        <begin position="129"/>
        <end position="157"/>
    </location>
</feature>
<dbReference type="SUPFAM" id="SSF52374">
    <property type="entry name" value="Nucleotidylyl transferase"/>
    <property type="match status" value="1"/>
</dbReference>
<protein>
    <submittedName>
        <fullName evidence="5">Glycerol-3-phosphate cytidylyltransferase</fullName>
    </submittedName>
</protein>
<sequence>MKTIITYGTFDLFHYGHVRLFKRLRALGDKLIVAVSTDEFNAKKGKAAFFSYLQRAEIVEACQYVDMVIPESRWDQKAQDICKYDISTFGMGDDWQGEFDELSLLCEVVYLTRTGEISTTEIKNNLAVPSSVADEKDPTKVRTGRRTDSPIKRTGKK</sequence>
<keyword evidence="6" id="KW-1185">Reference proteome</keyword>
<reference evidence="5" key="1">
    <citation type="submission" date="2021-05" db="EMBL/GenBank/DDBJ databases">
        <title>Molecular characterization for Shewanella algae harboring chromosomal blaOXA-55-like strains isolated from clinical and environment sample.</title>
        <authorList>
            <person name="Ohama Y."/>
            <person name="Aoki K."/>
            <person name="Harada S."/>
            <person name="Moriya K."/>
            <person name="Ishii Y."/>
            <person name="Tateda K."/>
        </authorList>
    </citation>
    <scope>NUCLEOTIDE SEQUENCE</scope>
    <source>
        <strain evidence="5">JCM 11563</strain>
    </source>
</reference>
<dbReference type="RefSeq" id="WP_220783372.1">
    <property type="nucleotide sequence ID" value="NZ_BPEY01000157.1"/>
</dbReference>